<comment type="caution">
    <text evidence="1">The sequence shown here is derived from an EMBL/GenBank/DDBJ whole genome shotgun (WGS) entry which is preliminary data.</text>
</comment>
<reference evidence="1 2" key="1">
    <citation type="journal article" date="2022" name="Nat. Plants">
        <title>Genomes of leafy and leafless Platanthera orchids illuminate the evolution of mycoheterotrophy.</title>
        <authorList>
            <person name="Li M.H."/>
            <person name="Liu K.W."/>
            <person name="Li Z."/>
            <person name="Lu H.C."/>
            <person name="Ye Q.L."/>
            <person name="Zhang D."/>
            <person name="Wang J.Y."/>
            <person name="Li Y.F."/>
            <person name="Zhong Z.M."/>
            <person name="Liu X."/>
            <person name="Yu X."/>
            <person name="Liu D.K."/>
            <person name="Tu X.D."/>
            <person name="Liu B."/>
            <person name="Hao Y."/>
            <person name="Liao X.Y."/>
            <person name="Jiang Y.T."/>
            <person name="Sun W.H."/>
            <person name="Chen J."/>
            <person name="Chen Y.Q."/>
            <person name="Ai Y."/>
            <person name="Zhai J.W."/>
            <person name="Wu S.S."/>
            <person name="Zhou Z."/>
            <person name="Hsiao Y.Y."/>
            <person name="Wu W.L."/>
            <person name="Chen Y.Y."/>
            <person name="Lin Y.F."/>
            <person name="Hsu J.L."/>
            <person name="Li C.Y."/>
            <person name="Wang Z.W."/>
            <person name="Zhao X."/>
            <person name="Zhong W.Y."/>
            <person name="Ma X.K."/>
            <person name="Ma L."/>
            <person name="Huang J."/>
            <person name="Chen G.Z."/>
            <person name="Huang M.Z."/>
            <person name="Huang L."/>
            <person name="Peng D.H."/>
            <person name="Luo Y.B."/>
            <person name="Zou S.Q."/>
            <person name="Chen S.P."/>
            <person name="Lan S."/>
            <person name="Tsai W.C."/>
            <person name="Van de Peer Y."/>
            <person name="Liu Z.J."/>
        </authorList>
    </citation>
    <scope>NUCLEOTIDE SEQUENCE [LARGE SCALE GENOMIC DNA]</scope>
    <source>
        <strain evidence="1">Lor288</strain>
    </source>
</reference>
<gene>
    <name evidence="1" type="ORF">KSP40_PGU018336</name>
</gene>
<evidence type="ECO:0000313" key="1">
    <source>
        <dbReference type="EMBL" id="KAK8943991.1"/>
    </source>
</evidence>
<sequence>MAKDDDGTVSSPLVEVELETLILQKVEEVSSQIDSAKHVDQVICALHSLAVRLFPIDSSSICGIFPTISSKTREVQSPLNNLICSKDLVNYLGGYAFVSMQGLSIRCTEARYPVDSTLVTDLTLVEDDLSSSESLDQVLAAKVLVIRKGTSGGMFSTIVLPLLPCI</sequence>
<dbReference type="EMBL" id="JBBWWR010000018">
    <property type="protein sequence ID" value="KAK8943991.1"/>
    <property type="molecule type" value="Genomic_DNA"/>
</dbReference>
<proteinExistence type="predicted"/>
<accession>A0ABR2LLM1</accession>
<protein>
    <submittedName>
        <fullName evidence="1">Uncharacterized protein</fullName>
    </submittedName>
</protein>
<name>A0ABR2LLM1_9ASPA</name>
<dbReference type="Proteomes" id="UP001412067">
    <property type="component" value="Unassembled WGS sequence"/>
</dbReference>
<organism evidence="1 2">
    <name type="scientific">Platanthera guangdongensis</name>
    <dbReference type="NCBI Taxonomy" id="2320717"/>
    <lineage>
        <taxon>Eukaryota</taxon>
        <taxon>Viridiplantae</taxon>
        <taxon>Streptophyta</taxon>
        <taxon>Embryophyta</taxon>
        <taxon>Tracheophyta</taxon>
        <taxon>Spermatophyta</taxon>
        <taxon>Magnoliopsida</taxon>
        <taxon>Liliopsida</taxon>
        <taxon>Asparagales</taxon>
        <taxon>Orchidaceae</taxon>
        <taxon>Orchidoideae</taxon>
        <taxon>Orchideae</taxon>
        <taxon>Orchidinae</taxon>
        <taxon>Platanthera</taxon>
    </lineage>
</organism>
<keyword evidence="2" id="KW-1185">Reference proteome</keyword>
<evidence type="ECO:0000313" key="2">
    <source>
        <dbReference type="Proteomes" id="UP001412067"/>
    </source>
</evidence>